<protein>
    <submittedName>
        <fullName evidence="1">Uncharacterized protein</fullName>
    </submittedName>
</protein>
<comment type="caution">
    <text evidence="1">The sequence shown here is derived from an EMBL/GenBank/DDBJ whole genome shotgun (WGS) entry which is preliminary data.</text>
</comment>
<dbReference type="Proteomes" id="UP001157502">
    <property type="component" value="Chromosome 34"/>
</dbReference>
<gene>
    <name evidence="1" type="ORF">DPEC_G00342340</name>
</gene>
<sequence length="78" mass="8467">MPFYMGIQTVDLRICSILRGTIPRQAIHMIIPPTTNKAPPIHPTKRAGPKLIHLGVRDPPSPPSPPPIIPPPPYPPSA</sequence>
<reference evidence="1" key="1">
    <citation type="submission" date="2021-05" db="EMBL/GenBank/DDBJ databases">
        <authorList>
            <person name="Pan Q."/>
            <person name="Jouanno E."/>
            <person name="Zahm M."/>
            <person name="Klopp C."/>
            <person name="Cabau C."/>
            <person name="Louis A."/>
            <person name="Berthelot C."/>
            <person name="Parey E."/>
            <person name="Roest Crollius H."/>
            <person name="Montfort J."/>
            <person name="Robinson-Rechavi M."/>
            <person name="Bouchez O."/>
            <person name="Lampietro C."/>
            <person name="Lopez Roques C."/>
            <person name="Donnadieu C."/>
            <person name="Postlethwait J."/>
            <person name="Bobe J."/>
            <person name="Dillon D."/>
            <person name="Chandos A."/>
            <person name="von Hippel F."/>
            <person name="Guiguen Y."/>
        </authorList>
    </citation>
    <scope>NUCLEOTIDE SEQUENCE</scope>
    <source>
        <strain evidence="1">YG-Jan2019</strain>
    </source>
</reference>
<evidence type="ECO:0000313" key="1">
    <source>
        <dbReference type="EMBL" id="KAJ7986675.1"/>
    </source>
</evidence>
<organism evidence="1 2">
    <name type="scientific">Dallia pectoralis</name>
    <name type="common">Alaska blackfish</name>
    <dbReference type="NCBI Taxonomy" id="75939"/>
    <lineage>
        <taxon>Eukaryota</taxon>
        <taxon>Metazoa</taxon>
        <taxon>Chordata</taxon>
        <taxon>Craniata</taxon>
        <taxon>Vertebrata</taxon>
        <taxon>Euteleostomi</taxon>
        <taxon>Actinopterygii</taxon>
        <taxon>Neopterygii</taxon>
        <taxon>Teleostei</taxon>
        <taxon>Protacanthopterygii</taxon>
        <taxon>Esociformes</taxon>
        <taxon>Umbridae</taxon>
        <taxon>Dallia</taxon>
    </lineage>
</organism>
<accession>A0ACC2F5V2</accession>
<evidence type="ECO:0000313" key="2">
    <source>
        <dbReference type="Proteomes" id="UP001157502"/>
    </source>
</evidence>
<proteinExistence type="predicted"/>
<keyword evidence="2" id="KW-1185">Reference proteome</keyword>
<name>A0ACC2F5V2_DALPE</name>
<dbReference type="EMBL" id="CM055761">
    <property type="protein sequence ID" value="KAJ7986675.1"/>
    <property type="molecule type" value="Genomic_DNA"/>
</dbReference>